<proteinExistence type="predicted"/>
<reference evidence="1" key="1">
    <citation type="submission" date="2014-09" db="EMBL/GenBank/DDBJ databases">
        <authorList>
            <person name="Magalhaes I.L.F."/>
            <person name="Oliveira U."/>
            <person name="Santos F.R."/>
            <person name="Vidigal T.H.D.A."/>
            <person name="Brescovit A.D."/>
            <person name="Santos A.J."/>
        </authorList>
    </citation>
    <scope>NUCLEOTIDE SEQUENCE</scope>
    <source>
        <tissue evidence="1">Shoot tissue taken approximately 20 cm above the soil surface</tissue>
    </source>
</reference>
<evidence type="ECO:0000313" key="1">
    <source>
        <dbReference type="EMBL" id="JAE11831.1"/>
    </source>
</evidence>
<organism evidence="1">
    <name type="scientific">Arundo donax</name>
    <name type="common">Giant reed</name>
    <name type="synonym">Donax arundinaceus</name>
    <dbReference type="NCBI Taxonomy" id="35708"/>
    <lineage>
        <taxon>Eukaryota</taxon>
        <taxon>Viridiplantae</taxon>
        <taxon>Streptophyta</taxon>
        <taxon>Embryophyta</taxon>
        <taxon>Tracheophyta</taxon>
        <taxon>Spermatophyta</taxon>
        <taxon>Magnoliopsida</taxon>
        <taxon>Liliopsida</taxon>
        <taxon>Poales</taxon>
        <taxon>Poaceae</taxon>
        <taxon>PACMAD clade</taxon>
        <taxon>Arundinoideae</taxon>
        <taxon>Arundineae</taxon>
        <taxon>Arundo</taxon>
    </lineage>
</organism>
<sequence length="42" mass="4894">MKHCIKTTFSFCQYTNIAACRMKCHECNFKNNTAQQVGEYLS</sequence>
<name>A0A0A9FNG6_ARUDO</name>
<dbReference type="AlphaFoldDB" id="A0A0A9FNG6"/>
<reference evidence="1" key="2">
    <citation type="journal article" date="2015" name="Data Brief">
        <title>Shoot transcriptome of the giant reed, Arundo donax.</title>
        <authorList>
            <person name="Barrero R.A."/>
            <person name="Guerrero F.D."/>
            <person name="Moolhuijzen P."/>
            <person name="Goolsby J.A."/>
            <person name="Tidwell J."/>
            <person name="Bellgard S.E."/>
            <person name="Bellgard M.I."/>
        </authorList>
    </citation>
    <scope>NUCLEOTIDE SEQUENCE</scope>
    <source>
        <tissue evidence="1">Shoot tissue taken approximately 20 cm above the soil surface</tissue>
    </source>
</reference>
<accession>A0A0A9FNG6</accession>
<protein>
    <submittedName>
        <fullName evidence="1">Uncharacterized protein</fullName>
    </submittedName>
</protein>
<dbReference type="EMBL" id="GBRH01186065">
    <property type="protein sequence ID" value="JAE11831.1"/>
    <property type="molecule type" value="Transcribed_RNA"/>
</dbReference>